<dbReference type="EMBL" id="NBNE01006755">
    <property type="protein sequence ID" value="OWZ01568.1"/>
    <property type="molecule type" value="Genomic_DNA"/>
</dbReference>
<name>A0A225V9L7_9STRA</name>
<gene>
    <name evidence="1" type="ORF">PHMEG_00027013</name>
</gene>
<evidence type="ECO:0008006" key="3">
    <source>
        <dbReference type="Google" id="ProtNLM"/>
    </source>
</evidence>
<evidence type="ECO:0000313" key="2">
    <source>
        <dbReference type="Proteomes" id="UP000198211"/>
    </source>
</evidence>
<comment type="caution">
    <text evidence="1">The sequence shown here is derived from an EMBL/GenBank/DDBJ whole genome shotgun (WGS) entry which is preliminary data.</text>
</comment>
<organism evidence="1 2">
    <name type="scientific">Phytophthora megakarya</name>
    <dbReference type="NCBI Taxonomy" id="4795"/>
    <lineage>
        <taxon>Eukaryota</taxon>
        <taxon>Sar</taxon>
        <taxon>Stramenopiles</taxon>
        <taxon>Oomycota</taxon>
        <taxon>Peronosporomycetes</taxon>
        <taxon>Peronosporales</taxon>
        <taxon>Peronosporaceae</taxon>
        <taxon>Phytophthora</taxon>
    </lineage>
</organism>
<keyword evidence="2" id="KW-1185">Reference proteome</keyword>
<protein>
    <recommendedName>
        <fullName evidence="3">Helitron helicase</fullName>
    </recommendedName>
</protein>
<dbReference type="Proteomes" id="UP000198211">
    <property type="component" value="Unassembled WGS sequence"/>
</dbReference>
<accession>A0A225V9L7</accession>
<sequence>MIHGPCGRGINSPGTGEDGVCSKLFHKAFLDDTRSWPAGPIQRRKTAQTYFNYNDVALDSSHQCKQTTITHRIRSS</sequence>
<dbReference type="AlphaFoldDB" id="A0A225V9L7"/>
<reference evidence="2" key="1">
    <citation type="submission" date="2017-03" db="EMBL/GenBank/DDBJ databases">
        <title>Phytopthora megakarya and P. palmivora, two closely related causual agents of cacao black pod achieved similar genome size and gene model numbers by different mechanisms.</title>
        <authorList>
            <person name="Ali S."/>
            <person name="Shao J."/>
            <person name="Larry D.J."/>
            <person name="Kronmiller B."/>
            <person name="Shen D."/>
            <person name="Strem M.D."/>
            <person name="Melnick R.L."/>
            <person name="Guiltinan M.J."/>
            <person name="Tyler B.M."/>
            <person name="Meinhardt L.W."/>
            <person name="Bailey B.A."/>
        </authorList>
    </citation>
    <scope>NUCLEOTIDE SEQUENCE [LARGE SCALE GENOMIC DNA]</scope>
    <source>
        <strain evidence="2">zdho120</strain>
    </source>
</reference>
<evidence type="ECO:0000313" key="1">
    <source>
        <dbReference type="EMBL" id="OWZ01568.1"/>
    </source>
</evidence>
<proteinExistence type="predicted"/>